<dbReference type="SUPFAM" id="SSF46689">
    <property type="entry name" value="Homeodomain-like"/>
    <property type="match status" value="1"/>
</dbReference>
<keyword evidence="4" id="KW-0804">Transcription</keyword>
<evidence type="ECO:0000256" key="1">
    <source>
        <dbReference type="ARBA" id="ARBA00022491"/>
    </source>
</evidence>
<dbReference type="RefSeq" id="WP_092691010.1">
    <property type="nucleotide sequence ID" value="NZ_FNBK01000006.1"/>
</dbReference>
<keyword evidence="1" id="KW-0678">Repressor</keyword>
<accession>A0A1G7KZZ9</accession>
<dbReference type="AlphaFoldDB" id="A0A1G7KZZ9"/>
<feature type="domain" description="HTH tetR-type" evidence="6">
    <location>
        <begin position="14"/>
        <end position="74"/>
    </location>
</feature>
<evidence type="ECO:0000256" key="5">
    <source>
        <dbReference type="PROSITE-ProRule" id="PRU00335"/>
    </source>
</evidence>
<organism evidence="7 8">
    <name type="scientific">Halorientalis regularis</name>
    <dbReference type="NCBI Taxonomy" id="660518"/>
    <lineage>
        <taxon>Archaea</taxon>
        <taxon>Methanobacteriati</taxon>
        <taxon>Methanobacteriota</taxon>
        <taxon>Stenosarchaea group</taxon>
        <taxon>Halobacteria</taxon>
        <taxon>Halobacteriales</taxon>
        <taxon>Haloarculaceae</taxon>
        <taxon>Halorientalis</taxon>
    </lineage>
</organism>
<evidence type="ECO:0000256" key="4">
    <source>
        <dbReference type="ARBA" id="ARBA00023163"/>
    </source>
</evidence>
<dbReference type="Pfam" id="PF00440">
    <property type="entry name" value="TetR_N"/>
    <property type="match status" value="1"/>
</dbReference>
<keyword evidence="8" id="KW-1185">Reference proteome</keyword>
<name>A0A1G7KZZ9_9EURY</name>
<dbReference type="Pfam" id="PF13977">
    <property type="entry name" value="TetR_C_6"/>
    <property type="match status" value="1"/>
</dbReference>
<keyword evidence="3 5" id="KW-0238">DNA-binding</keyword>
<proteinExistence type="predicted"/>
<gene>
    <name evidence="7" type="ORF">SAMN05216218_10692</name>
</gene>
<dbReference type="InterPro" id="IPR009057">
    <property type="entry name" value="Homeodomain-like_sf"/>
</dbReference>
<dbReference type="STRING" id="660518.SAMN05216218_10692"/>
<reference evidence="8" key="1">
    <citation type="submission" date="2016-10" db="EMBL/GenBank/DDBJ databases">
        <authorList>
            <person name="Varghese N."/>
            <person name="Submissions S."/>
        </authorList>
    </citation>
    <scope>NUCLEOTIDE SEQUENCE [LARGE SCALE GENOMIC DNA]</scope>
    <source>
        <strain evidence="8">IBRC-M 10760</strain>
    </source>
</reference>
<keyword evidence="2" id="KW-0805">Transcription regulation</keyword>
<sequence length="213" mass="23618">MSEESGADGEDVPEPAREEVVQSVLRALAEHGYAGLTTKRVAAQSDKSEAFLFYHYDTKEDLVVAFLEWAVERLSRRLAALDDEDPVTRLYAACDLLLGDTDDDLDRGINVAMMELLAHAPHNERFHDRLVDYERAVLNDLAGVVQEGIDAGVFRPVDPEATAAYLLMTTDGTAGAVMALEMDDVDAMVRERLFDYVERTVLAESVDPPADWQ</sequence>
<evidence type="ECO:0000259" key="6">
    <source>
        <dbReference type="PROSITE" id="PS50977"/>
    </source>
</evidence>
<dbReference type="PROSITE" id="PS50977">
    <property type="entry name" value="HTH_TETR_2"/>
    <property type="match status" value="1"/>
</dbReference>
<dbReference type="InterPro" id="IPR001647">
    <property type="entry name" value="HTH_TetR"/>
</dbReference>
<evidence type="ECO:0000313" key="7">
    <source>
        <dbReference type="EMBL" id="SDF42430.1"/>
    </source>
</evidence>
<dbReference type="InterPro" id="IPR039538">
    <property type="entry name" value="BetI_C"/>
</dbReference>
<dbReference type="SUPFAM" id="SSF48498">
    <property type="entry name" value="Tetracyclin repressor-like, C-terminal domain"/>
    <property type="match status" value="1"/>
</dbReference>
<evidence type="ECO:0000256" key="3">
    <source>
        <dbReference type="ARBA" id="ARBA00023125"/>
    </source>
</evidence>
<feature type="DNA-binding region" description="H-T-H motif" evidence="5">
    <location>
        <begin position="37"/>
        <end position="56"/>
    </location>
</feature>
<dbReference type="Gene3D" id="1.10.357.10">
    <property type="entry name" value="Tetracycline Repressor, domain 2"/>
    <property type="match status" value="1"/>
</dbReference>
<dbReference type="EMBL" id="FNBK01000006">
    <property type="protein sequence ID" value="SDF42430.1"/>
    <property type="molecule type" value="Genomic_DNA"/>
</dbReference>
<dbReference type="OrthoDB" id="135877at2157"/>
<dbReference type="PANTHER" id="PTHR30055">
    <property type="entry name" value="HTH-TYPE TRANSCRIPTIONAL REGULATOR RUTR"/>
    <property type="match status" value="1"/>
</dbReference>
<dbReference type="Proteomes" id="UP000199076">
    <property type="component" value="Unassembled WGS sequence"/>
</dbReference>
<dbReference type="InterPro" id="IPR050109">
    <property type="entry name" value="HTH-type_TetR-like_transc_reg"/>
</dbReference>
<evidence type="ECO:0000256" key="2">
    <source>
        <dbReference type="ARBA" id="ARBA00023015"/>
    </source>
</evidence>
<evidence type="ECO:0000313" key="8">
    <source>
        <dbReference type="Proteomes" id="UP000199076"/>
    </source>
</evidence>
<dbReference type="PANTHER" id="PTHR30055:SF234">
    <property type="entry name" value="HTH-TYPE TRANSCRIPTIONAL REGULATOR BETI"/>
    <property type="match status" value="1"/>
</dbReference>
<dbReference type="GO" id="GO:0000976">
    <property type="term" value="F:transcription cis-regulatory region binding"/>
    <property type="evidence" value="ECO:0007669"/>
    <property type="project" value="TreeGrafter"/>
</dbReference>
<dbReference type="GO" id="GO:0003700">
    <property type="term" value="F:DNA-binding transcription factor activity"/>
    <property type="evidence" value="ECO:0007669"/>
    <property type="project" value="TreeGrafter"/>
</dbReference>
<dbReference type="InterPro" id="IPR036271">
    <property type="entry name" value="Tet_transcr_reg_TetR-rel_C_sf"/>
</dbReference>
<protein>
    <submittedName>
        <fullName evidence="7">DNA-binding transcriptional regulator, AcrR family</fullName>
    </submittedName>
</protein>